<accession>A0A9Q5N8M7</accession>
<dbReference type="SMART" id="SM01388">
    <property type="entry name" value="Mob1_phocein"/>
    <property type="match status" value="1"/>
</dbReference>
<keyword evidence="4" id="KW-1185">Reference proteome</keyword>
<dbReference type="Proteomes" id="UP000757232">
    <property type="component" value="Unassembled WGS sequence"/>
</dbReference>
<feature type="compositionally biased region" description="Basic and acidic residues" evidence="2">
    <location>
        <begin position="61"/>
        <end position="75"/>
    </location>
</feature>
<feature type="compositionally biased region" description="Basic and acidic residues" evidence="2">
    <location>
        <begin position="260"/>
        <end position="269"/>
    </location>
</feature>
<feature type="region of interest" description="Disordered" evidence="2">
    <location>
        <begin position="344"/>
        <end position="397"/>
    </location>
</feature>
<feature type="compositionally biased region" description="Basic and acidic residues" evidence="2">
    <location>
        <begin position="530"/>
        <end position="543"/>
    </location>
</feature>
<dbReference type="EMBL" id="LNZH02000116">
    <property type="protein sequence ID" value="OCB90840.1"/>
    <property type="molecule type" value="Genomic_DNA"/>
</dbReference>
<reference evidence="3" key="1">
    <citation type="submission" date="2016-06" db="EMBL/GenBank/DDBJ databases">
        <title>Draft Genome sequence of the fungus Inonotus baumii.</title>
        <authorList>
            <person name="Zhu H."/>
            <person name="Lin W."/>
        </authorList>
    </citation>
    <scope>NUCLEOTIDE SEQUENCE</scope>
    <source>
        <strain evidence="3">821</strain>
    </source>
</reference>
<keyword evidence="1" id="KW-0479">Metal-binding</keyword>
<evidence type="ECO:0000313" key="3">
    <source>
        <dbReference type="EMBL" id="OCB90840.1"/>
    </source>
</evidence>
<feature type="region of interest" description="Disordered" evidence="2">
    <location>
        <begin position="53"/>
        <end position="75"/>
    </location>
</feature>
<gene>
    <name evidence="3" type="ORF">A7U60_g1951</name>
</gene>
<dbReference type="Gene3D" id="1.20.140.30">
    <property type="entry name" value="MOB kinase activator"/>
    <property type="match status" value="1"/>
</dbReference>
<dbReference type="OrthoDB" id="10262609at2759"/>
<feature type="binding site" evidence="1">
    <location>
        <position position="109"/>
    </location>
    <ligand>
        <name>Zn(2+)</name>
        <dbReference type="ChEBI" id="CHEBI:29105"/>
    </ligand>
</feature>
<proteinExistence type="predicted"/>
<feature type="compositionally biased region" description="Polar residues" evidence="2">
    <location>
        <begin position="305"/>
        <end position="323"/>
    </location>
</feature>
<comment type="caution">
    <text evidence="3">The sequence shown here is derived from an EMBL/GenBank/DDBJ whole genome shotgun (WGS) entry which is preliminary data.</text>
</comment>
<feature type="compositionally biased region" description="Acidic residues" evidence="2">
    <location>
        <begin position="630"/>
        <end position="646"/>
    </location>
</feature>
<sequence>MVTTRPLRGSRLSSFYPPIPDEKPSLSDFDSAFQLQEYISILIRQNPHDVETIVAPPGRVKKGDQDEKDKSDVDAKNSGVDEACWIYEQIRRLAQDLTCPLITSLQQECTRTSCPEMKAGEWLYLCVAHGNDGAMEQCCAIDYIIHTLDSATALLNSPRAFPSRISIPQPSIRHFSSLARRLGRIFSHAYFHHREVFESSEAENSLYTRFLALTARFDLVPADFLVIPARVPNPDALTSSAGDASPPRLLGASLHPQHRTGGEKDKERSSVGIMESPRKGGRNRTDTMVFSDAEAFSEALRGQAGSPTSFSLAKDVPSTSSPKSLGFDSAGIPHVDTLQVLAQSSEACRPHPYSPDKDEKDGEKSEEKDKEKETKPYTLTFSASGTMRTALPPGVSSSLSAAGGLGLAPSPLQVPSNASNINTAELQQSGNNPSNVMSQLSSLGSFRGPLSGPGYTGAGPFEELEGIEYREDDAIASAFAPDSRPEEIYFGGKYEEILPLRKGVLQGRISDVELKETVKEEGAAIDEPSGEDKAVESGDAKGEEEGEFVVVGEESETNQTKKNKPPRSELALTDEGDTTHASDLATEAVPKVAEEDKADESSPSNSEPAEDRPSISIDEDKSVETKADDSSEEAQDLDVSLETDLADVEKALHD</sequence>
<feature type="region of interest" description="Disordered" evidence="2">
    <location>
        <begin position="424"/>
        <end position="445"/>
    </location>
</feature>
<dbReference type="InterPro" id="IPR005301">
    <property type="entry name" value="MOB_kinase_act_fam"/>
</dbReference>
<feature type="compositionally biased region" description="Basic and acidic residues" evidence="2">
    <location>
        <begin position="609"/>
        <end position="629"/>
    </location>
</feature>
<dbReference type="AlphaFoldDB" id="A0A9Q5N8M7"/>
<name>A0A9Q5N8M7_SANBA</name>
<feature type="region of interest" description="Disordered" evidence="2">
    <location>
        <begin position="301"/>
        <end position="330"/>
    </location>
</feature>
<feature type="binding site" evidence="1">
    <location>
        <position position="188"/>
    </location>
    <ligand>
        <name>Zn(2+)</name>
        <dbReference type="ChEBI" id="CHEBI:29105"/>
    </ligand>
</feature>
<evidence type="ECO:0000256" key="2">
    <source>
        <dbReference type="SAM" id="MobiDB-lite"/>
    </source>
</evidence>
<keyword evidence="1" id="KW-0862">Zinc</keyword>
<feature type="compositionally biased region" description="Basic and acidic residues" evidence="2">
    <location>
        <begin position="354"/>
        <end position="375"/>
    </location>
</feature>
<protein>
    <submittedName>
        <fullName evidence="3">Mob1/phocein</fullName>
    </submittedName>
</protein>
<feature type="region of interest" description="Disordered" evidence="2">
    <location>
        <begin position="237"/>
        <end position="285"/>
    </location>
</feature>
<organism evidence="3 4">
    <name type="scientific">Sanghuangporus baumii</name>
    <name type="common">Phellinus baumii</name>
    <dbReference type="NCBI Taxonomy" id="108892"/>
    <lineage>
        <taxon>Eukaryota</taxon>
        <taxon>Fungi</taxon>
        <taxon>Dikarya</taxon>
        <taxon>Basidiomycota</taxon>
        <taxon>Agaricomycotina</taxon>
        <taxon>Agaricomycetes</taxon>
        <taxon>Hymenochaetales</taxon>
        <taxon>Hymenochaetaceae</taxon>
        <taxon>Sanghuangporus</taxon>
    </lineage>
</organism>
<evidence type="ECO:0000313" key="4">
    <source>
        <dbReference type="Proteomes" id="UP000757232"/>
    </source>
</evidence>
<feature type="binding site" evidence="1">
    <location>
        <position position="114"/>
    </location>
    <ligand>
        <name>Zn(2+)</name>
        <dbReference type="ChEBI" id="CHEBI:29105"/>
    </ligand>
</feature>
<evidence type="ECO:0000256" key="1">
    <source>
        <dbReference type="PIRSR" id="PIRSR605301-1"/>
    </source>
</evidence>
<dbReference type="SUPFAM" id="SSF101152">
    <property type="entry name" value="Mob1/phocein"/>
    <property type="match status" value="1"/>
</dbReference>
<feature type="compositionally biased region" description="Polar residues" evidence="2">
    <location>
        <begin position="377"/>
        <end position="387"/>
    </location>
</feature>
<dbReference type="Pfam" id="PF03637">
    <property type="entry name" value="Mob1_phocein"/>
    <property type="match status" value="1"/>
</dbReference>
<feature type="compositionally biased region" description="Polar residues" evidence="2">
    <location>
        <begin position="424"/>
        <end position="444"/>
    </location>
</feature>
<feature type="binding site" evidence="1">
    <location>
        <position position="193"/>
    </location>
    <ligand>
        <name>Zn(2+)</name>
        <dbReference type="ChEBI" id="CHEBI:29105"/>
    </ligand>
</feature>
<dbReference type="PANTHER" id="PTHR22599">
    <property type="entry name" value="MPS ONE BINDER KINASE ACTIVATOR-LIKE MOB"/>
    <property type="match status" value="1"/>
</dbReference>
<feature type="region of interest" description="Disordered" evidence="2">
    <location>
        <begin position="519"/>
        <end position="654"/>
    </location>
</feature>
<dbReference type="InterPro" id="IPR036703">
    <property type="entry name" value="MOB_kinase_act_sf"/>
</dbReference>